<dbReference type="Pfam" id="PF13649">
    <property type="entry name" value="Methyltransf_25"/>
    <property type="match status" value="1"/>
</dbReference>
<dbReference type="PANTHER" id="PTHR43861:SF3">
    <property type="entry name" value="PUTATIVE (AFU_ORTHOLOGUE AFUA_2G14390)-RELATED"/>
    <property type="match status" value="1"/>
</dbReference>
<dbReference type="InterPro" id="IPR029063">
    <property type="entry name" value="SAM-dependent_MTases_sf"/>
</dbReference>
<dbReference type="InterPro" id="IPR041698">
    <property type="entry name" value="Methyltransf_25"/>
</dbReference>
<feature type="domain" description="Methyltransferase" evidence="2">
    <location>
        <begin position="38"/>
        <end position="126"/>
    </location>
</feature>
<protein>
    <recommendedName>
        <fullName evidence="2">Methyltransferase domain-containing protein</fullName>
    </recommendedName>
</protein>
<organism evidence="3 4">
    <name type="scientific">Candidatus Schekmanbacteria bacterium RBG_16_38_11</name>
    <dbReference type="NCBI Taxonomy" id="1817880"/>
    <lineage>
        <taxon>Bacteria</taxon>
        <taxon>Candidatus Schekmaniibacteriota</taxon>
    </lineage>
</organism>
<comment type="caution">
    <text evidence="3">The sequence shown here is derived from an EMBL/GenBank/DDBJ whole genome shotgun (WGS) entry which is preliminary data.</text>
</comment>
<reference evidence="3 4" key="1">
    <citation type="journal article" date="2016" name="Nat. Commun.">
        <title>Thousands of microbial genomes shed light on interconnected biogeochemical processes in an aquifer system.</title>
        <authorList>
            <person name="Anantharaman K."/>
            <person name="Brown C.T."/>
            <person name="Hug L.A."/>
            <person name="Sharon I."/>
            <person name="Castelle C.J."/>
            <person name="Probst A.J."/>
            <person name="Thomas B.C."/>
            <person name="Singh A."/>
            <person name="Wilkins M.J."/>
            <person name="Karaoz U."/>
            <person name="Brodie E.L."/>
            <person name="Williams K.H."/>
            <person name="Hubbard S.S."/>
            <person name="Banfield J.F."/>
        </authorList>
    </citation>
    <scope>NUCLEOTIDE SEQUENCE [LARGE SCALE GENOMIC DNA]</scope>
</reference>
<evidence type="ECO:0000313" key="4">
    <source>
        <dbReference type="Proteomes" id="UP000178435"/>
    </source>
</evidence>
<sequence>MKNKSWDERYKEEEYVLGTEPVEFLKENINRLSKGKALDIAMGEGRNAVYLAEAGWEVDGIEVSEAAIKKALALTAKNNVTINAIKGDLEKHECEIEKGKYDLISCFYYLQRDLFPEIKAGLKAGGMVIYQTFTVDNLKYQDHPRNPDHVLQPNELLRFFLDCRIIFYRECVLNNETAVASIIAQKV</sequence>
<dbReference type="PANTHER" id="PTHR43861">
    <property type="entry name" value="TRANS-ACONITATE 2-METHYLTRANSFERASE-RELATED"/>
    <property type="match status" value="1"/>
</dbReference>
<keyword evidence="1" id="KW-0808">Transferase</keyword>
<accession>A0A1F7RYV3</accession>
<dbReference type="AlphaFoldDB" id="A0A1F7RYV3"/>
<dbReference type="EMBL" id="MGDF01000056">
    <property type="protein sequence ID" value="OGL46238.1"/>
    <property type="molecule type" value="Genomic_DNA"/>
</dbReference>
<evidence type="ECO:0000256" key="1">
    <source>
        <dbReference type="ARBA" id="ARBA00022679"/>
    </source>
</evidence>
<dbReference type="Gene3D" id="3.40.50.150">
    <property type="entry name" value="Vaccinia Virus protein VP39"/>
    <property type="match status" value="1"/>
</dbReference>
<dbReference type="SUPFAM" id="SSF53335">
    <property type="entry name" value="S-adenosyl-L-methionine-dependent methyltransferases"/>
    <property type="match status" value="1"/>
</dbReference>
<dbReference type="Proteomes" id="UP000178435">
    <property type="component" value="Unassembled WGS sequence"/>
</dbReference>
<dbReference type="GO" id="GO:0016740">
    <property type="term" value="F:transferase activity"/>
    <property type="evidence" value="ECO:0007669"/>
    <property type="project" value="UniProtKB-KW"/>
</dbReference>
<evidence type="ECO:0000313" key="3">
    <source>
        <dbReference type="EMBL" id="OGL46238.1"/>
    </source>
</evidence>
<gene>
    <name evidence="3" type="ORF">A2149_03605</name>
</gene>
<dbReference type="CDD" id="cd02440">
    <property type="entry name" value="AdoMet_MTases"/>
    <property type="match status" value="1"/>
</dbReference>
<name>A0A1F7RYV3_9BACT</name>
<proteinExistence type="predicted"/>
<evidence type="ECO:0000259" key="2">
    <source>
        <dbReference type="Pfam" id="PF13649"/>
    </source>
</evidence>